<evidence type="ECO:0000256" key="3">
    <source>
        <dbReference type="ARBA" id="ARBA00022448"/>
    </source>
</evidence>
<dbReference type="PANTHER" id="PTHR34501:SF9">
    <property type="entry name" value="MAJOR OUTER MEMBRANE PROTEIN P.IA"/>
    <property type="match status" value="1"/>
</dbReference>
<comment type="subunit">
    <text evidence="2">Homotrimer.</text>
</comment>
<evidence type="ECO:0000259" key="12">
    <source>
        <dbReference type="Pfam" id="PF13609"/>
    </source>
</evidence>
<keyword evidence="4" id="KW-1134">Transmembrane beta strand</keyword>
<dbReference type="Proteomes" id="UP000183417">
    <property type="component" value="Unassembled WGS sequence"/>
</dbReference>
<feature type="chain" id="PRO_5010321750" evidence="11">
    <location>
        <begin position="21"/>
        <end position="348"/>
    </location>
</feature>
<dbReference type="CDD" id="cd00342">
    <property type="entry name" value="gram_neg_porins"/>
    <property type="match status" value="1"/>
</dbReference>
<dbReference type="Gene3D" id="2.40.160.10">
    <property type="entry name" value="Porin"/>
    <property type="match status" value="1"/>
</dbReference>
<evidence type="ECO:0000313" key="13">
    <source>
        <dbReference type="EMBL" id="SDZ57908.1"/>
    </source>
</evidence>
<dbReference type="GO" id="GO:0006811">
    <property type="term" value="P:monoatomic ion transport"/>
    <property type="evidence" value="ECO:0007669"/>
    <property type="project" value="UniProtKB-KW"/>
</dbReference>
<dbReference type="GO" id="GO:0046930">
    <property type="term" value="C:pore complex"/>
    <property type="evidence" value="ECO:0007669"/>
    <property type="project" value="UniProtKB-KW"/>
</dbReference>
<dbReference type="GeneID" id="94689608"/>
<keyword evidence="10" id="KW-0998">Cell outer membrane</keyword>
<keyword evidence="9" id="KW-0472">Membrane</keyword>
<protein>
    <submittedName>
        <fullName evidence="13">Outer membrane protein (Porin)</fullName>
    </submittedName>
</protein>
<dbReference type="EMBL" id="FNPE01000038">
    <property type="protein sequence ID" value="SDZ57908.1"/>
    <property type="molecule type" value="Genomic_DNA"/>
</dbReference>
<accession>A0A1H3U6D5</accession>
<feature type="signal peptide" evidence="11">
    <location>
        <begin position="1"/>
        <end position="20"/>
    </location>
</feature>
<gene>
    <name evidence="13" type="ORF">SAMN05421547_13819</name>
</gene>
<evidence type="ECO:0000256" key="9">
    <source>
        <dbReference type="ARBA" id="ARBA00023136"/>
    </source>
</evidence>
<dbReference type="InterPro" id="IPR033900">
    <property type="entry name" value="Gram_neg_porin_domain"/>
</dbReference>
<evidence type="ECO:0000256" key="10">
    <source>
        <dbReference type="ARBA" id="ARBA00023237"/>
    </source>
</evidence>
<keyword evidence="7" id="KW-0406">Ion transport</keyword>
<keyword evidence="5" id="KW-0812">Transmembrane</keyword>
<evidence type="ECO:0000256" key="1">
    <source>
        <dbReference type="ARBA" id="ARBA00004571"/>
    </source>
</evidence>
<proteinExistence type="predicted"/>
<dbReference type="GO" id="GO:0009279">
    <property type="term" value="C:cell outer membrane"/>
    <property type="evidence" value="ECO:0007669"/>
    <property type="project" value="UniProtKB-SubCell"/>
</dbReference>
<evidence type="ECO:0000256" key="6">
    <source>
        <dbReference type="ARBA" id="ARBA00022729"/>
    </source>
</evidence>
<evidence type="ECO:0000256" key="4">
    <source>
        <dbReference type="ARBA" id="ARBA00022452"/>
    </source>
</evidence>
<evidence type="ECO:0000256" key="8">
    <source>
        <dbReference type="ARBA" id="ARBA00023114"/>
    </source>
</evidence>
<dbReference type="RefSeq" id="WP_016448625.1">
    <property type="nucleotide sequence ID" value="NZ_CP141274.1"/>
</dbReference>
<comment type="subcellular location">
    <subcellularLocation>
        <location evidence="1">Cell outer membrane</location>
        <topology evidence="1">Multi-pass membrane protein</topology>
    </subcellularLocation>
</comment>
<dbReference type="GO" id="GO:0015288">
    <property type="term" value="F:porin activity"/>
    <property type="evidence" value="ECO:0007669"/>
    <property type="project" value="UniProtKB-KW"/>
</dbReference>
<evidence type="ECO:0000256" key="5">
    <source>
        <dbReference type="ARBA" id="ARBA00022692"/>
    </source>
</evidence>
<feature type="domain" description="Porin" evidence="12">
    <location>
        <begin position="10"/>
        <end position="318"/>
    </location>
</feature>
<dbReference type="PRINTS" id="PR00184">
    <property type="entry name" value="NEISSPPORIN"/>
</dbReference>
<dbReference type="Pfam" id="PF13609">
    <property type="entry name" value="Porin_4"/>
    <property type="match status" value="1"/>
</dbReference>
<evidence type="ECO:0000256" key="11">
    <source>
        <dbReference type="SAM" id="SignalP"/>
    </source>
</evidence>
<name>A0A1H3U6D5_9BURK</name>
<dbReference type="InterPro" id="IPR002299">
    <property type="entry name" value="Porin_Neis"/>
</dbReference>
<sequence length="348" mass="37052">MNFKHIVALSLAGVAASASAQSSVTLFGIVDVNTRYVNNSNLPSNLTMNNSGLSSGRFGFRGVEDLGGGLKAGFWLESDVNADTGTFSSTGKFFQRRSTISLMGNFGEVRLGRDFSPASQNATKYDPFNVIGLAGSNVTSRMPGTFASYYRYDNAIQYFSPKWAGFQAEAMYAMDEDPLTSVGRHMAGRLMYDNGPLSVSVSYGATDVNTSGAKLKQYGAAASYNFGVATLMGYFQRDDLPYGTYGSRAAGSEDRWQIGLTVPVGKDYIRASYVRTDSRKGPVAYNQSDANKYAIGYVHNMSTRTAVYGTIARITNKGGANFSLVGGATGLAGGGSSTGAEVGIRHSF</sequence>
<evidence type="ECO:0000313" key="14">
    <source>
        <dbReference type="Proteomes" id="UP000183417"/>
    </source>
</evidence>
<dbReference type="PANTHER" id="PTHR34501">
    <property type="entry name" value="PROTEIN YDDL-RELATED"/>
    <property type="match status" value="1"/>
</dbReference>
<dbReference type="InterPro" id="IPR050298">
    <property type="entry name" value="Gram-neg_bact_OMP"/>
</dbReference>
<keyword evidence="6 11" id="KW-0732">Signal</keyword>
<reference evidence="13 14" key="1">
    <citation type="submission" date="2016-10" db="EMBL/GenBank/DDBJ databases">
        <authorList>
            <person name="de Groot N.N."/>
        </authorList>
    </citation>
    <scope>NUCLEOTIDE SEQUENCE [LARGE SCALE GENOMIC DNA]</scope>
    <source>
        <strain evidence="13 14">LMG 24775</strain>
    </source>
</reference>
<dbReference type="SUPFAM" id="SSF56935">
    <property type="entry name" value="Porins"/>
    <property type="match status" value="1"/>
</dbReference>
<evidence type="ECO:0000256" key="7">
    <source>
        <dbReference type="ARBA" id="ARBA00023065"/>
    </source>
</evidence>
<dbReference type="InterPro" id="IPR023614">
    <property type="entry name" value="Porin_dom_sf"/>
</dbReference>
<evidence type="ECO:0000256" key="2">
    <source>
        <dbReference type="ARBA" id="ARBA00011233"/>
    </source>
</evidence>
<organism evidence="13 14">
    <name type="scientific">Delftia lacustris</name>
    <dbReference type="NCBI Taxonomy" id="558537"/>
    <lineage>
        <taxon>Bacteria</taxon>
        <taxon>Pseudomonadati</taxon>
        <taxon>Pseudomonadota</taxon>
        <taxon>Betaproteobacteria</taxon>
        <taxon>Burkholderiales</taxon>
        <taxon>Comamonadaceae</taxon>
        <taxon>Delftia</taxon>
    </lineage>
</organism>
<keyword evidence="8" id="KW-0626">Porin</keyword>
<keyword evidence="3" id="KW-0813">Transport</keyword>
<dbReference type="AlphaFoldDB" id="A0A1H3U6D5"/>